<dbReference type="EMBL" id="DS028095">
    <property type="protein sequence ID" value="KMP05421.1"/>
    <property type="molecule type" value="Genomic_DNA"/>
</dbReference>
<dbReference type="AlphaFoldDB" id="A0A0J6Y9R8"/>
<evidence type="ECO:0000313" key="1">
    <source>
        <dbReference type="EMBL" id="KMP05421.1"/>
    </source>
</evidence>
<dbReference type="OrthoDB" id="3034003at2759"/>
<dbReference type="Proteomes" id="UP000054565">
    <property type="component" value="Unassembled WGS sequence"/>
</dbReference>
<proteinExistence type="predicted"/>
<name>A0A0J6Y9R8_COCIT</name>
<sequence>MAAPYGVMAQVLGKAFGPLLQIERLPRYDRSDSLFLLSACNSSSTMHEGPAKLLRLVWTNIMASSTVGINLRWRTGASEKTSNSAGIVEMYARELVRFALCYPGPSSSGWIALRLVSIAVGFVNKASPTHSKQLLSNMSVADPIIRTLLRSATADWLK</sequence>
<gene>
    <name evidence="1" type="ORF">CIRG_05102</name>
</gene>
<accession>A0A0J6Y9R8</accession>
<reference evidence="2" key="1">
    <citation type="journal article" date="2010" name="Genome Res.">
        <title>Population genomic sequencing of Coccidioides fungi reveals recent hybridization and transposon control.</title>
        <authorList>
            <person name="Neafsey D.E."/>
            <person name="Barker B.M."/>
            <person name="Sharpton T.J."/>
            <person name="Stajich J.E."/>
            <person name="Park D.J."/>
            <person name="Whiston E."/>
            <person name="Hung C.-Y."/>
            <person name="McMahan C."/>
            <person name="White J."/>
            <person name="Sykes S."/>
            <person name="Heiman D."/>
            <person name="Young S."/>
            <person name="Zeng Q."/>
            <person name="Abouelleil A."/>
            <person name="Aftuck L."/>
            <person name="Bessette D."/>
            <person name="Brown A."/>
            <person name="FitzGerald M."/>
            <person name="Lui A."/>
            <person name="Macdonald J.P."/>
            <person name="Priest M."/>
            <person name="Orbach M.J."/>
            <person name="Galgiani J.N."/>
            <person name="Kirkland T.N."/>
            <person name="Cole G.T."/>
            <person name="Birren B.W."/>
            <person name="Henn M.R."/>
            <person name="Taylor J.W."/>
            <person name="Rounsley S.D."/>
        </authorList>
    </citation>
    <scope>NUCLEOTIDE SEQUENCE [LARGE SCALE GENOMIC DNA]</scope>
    <source>
        <strain evidence="2">RMSCC 2394</strain>
    </source>
</reference>
<organism evidence="1 2">
    <name type="scientific">Coccidioides immitis RMSCC 2394</name>
    <dbReference type="NCBI Taxonomy" id="404692"/>
    <lineage>
        <taxon>Eukaryota</taxon>
        <taxon>Fungi</taxon>
        <taxon>Dikarya</taxon>
        <taxon>Ascomycota</taxon>
        <taxon>Pezizomycotina</taxon>
        <taxon>Eurotiomycetes</taxon>
        <taxon>Eurotiomycetidae</taxon>
        <taxon>Onygenales</taxon>
        <taxon>Onygenaceae</taxon>
        <taxon>Coccidioides</taxon>
    </lineage>
</organism>
<evidence type="ECO:0000313" key="2">
    <source>
        <dbReference type="Proteomes" id="UP000054565"/>
    </source>
</evidence>
<protein>
    <submittedName>
        <fullName evidence="1">Uncharacterized protein</fullName>
    </submittedName>
</protein>